<proteinExistence type="predicted"/>
<name>A0A392W2U8_9FABA</name>
<evidence type="ECO:0000313" key="3">
    <source>
        <dbReference type="Proteomes" id="UP000265520"/>
    </source>
</evidence>
<keyword evidence="3" id="KW-1185">Reference proteome</keyword>
<organism evidence="2 3">
    <name type="scientific">Trifolium medium</name>
    <dbReference type="NCBI Taxonomy" id="97028"/>
    <lineage>
        <taxon>Eukaryota</taxon>
        <taxon>Viridiplantae</taxon>
        <taxon>Streptophyta</taxon>
        <taxon>Embryophyta</taxon>
        <taxon>Tracheophyta</taxon>
        <taxon>Spermatophyta</taxon>
        <taxon>Magnoliopsida</taxon>
        <taxon>eudicotyledons</taxon>
        <taxon>Gunneridae</taxon>
        <taxon>Pentapetalae</taxon>
        <taxon>rosids</taxon>
        <taxon>fabids</taxon>
        <taxon>Fabales</taxon>
        <taxon>Fabaceae</taxon>
        <taxon>Papilionoideae</taxon>
        <taxon>50 kb inversion clade</taxon>
        <taxon>NPAAA clade</taxon>
        <taxon>Hologalegina</taxon>
        <taxon>IRL clade</taxon>
        <taxon>Trifolieae</taxon>
        <taxon>Trifolium</taxon>
    </lineage>
</organism>
<protein>
    <submittedName>
        <fullName evidence="2">Uncharacterized protein</fullName>
    </submittedName>
</protein>
<dbReference type="EMBL" id="LXQA011372948">
    <property type="protein sequence ID" value="MCI95004.1"/>
    <property type="molecule type" value="Genomic_DNA"/>
</dbReference>
<feature type="non-terminal residue" evidence="2">
    <location>
        <position position="1"/>
    </location>
</feature>
<accession>A0A392W2U8</accession>
<sequence>APTLPLFFHTFGLQRSCPKGERAKGKAPKGQGPESSKYGWVSLK</sequence>
<evidence type="ECO:0000313" key="2">
    <source>
        <dbReference type="EMBL" id="MCI95004.1"/>
    </source>
</evidence>
<feature type="region of interest" description="Disordered" evidence="1">
    <location>
        <begin position="17"/>
        <end position="44"/>
    </location>
</feature>
<evidence type="ECO:0000256" key="1">
    <source>
        <dbReference type="SAM" id="MobiDB-lite"/>
    </source>
</evidence>
<dbReference type="Proteomes" id="UP000265520">
    <property type="component" value="Unassembled WGS sequence"/>
</dbReference>
<dbReference type="AlphaFoldDB" id="A0A392W2U8"/>
<reference evidence="2 3" key="1">
    <citation type="journal article" date="2018" name="Front. Plant Sci.">
        <title>Red Clover (Trifolium pratense) and Zigzag Clover (T. medium) - A Picture of Genomic Similarities and Differences.</title>
        <authorList>
            <person name="Dluhosova J."/>
            <person name="Istvanek J."/>
            <person name="Nedelnik J."/>
            <person name="Repkova J."/>
        </authorList>
    </citation>
    <scope>NUCLEOTIDE SEQUENCE [LARGE SCALE GENOMIC DNA]</scope>
    <source>
        <strain evidence="3">cv. 10/8</strain>
        <tissue evidence="2">Leaf</tissue>
    </source>
</reference>
<comment type="caution">
    <text evidence="2">The sequence shown here is derived from an EMBL/GenBank/DDBJ whole genome shotgun (WGS) entry which is preliminary data.</text>
</comment>